<dbReference type="AlphaFoldDB" id="T0GBJ7"/>
<accession>T0GBJ7</accession>
<evidence type="ECO:0000313" key="3">
    <source>
        <dbReference type="Proteomes" id="UP000015605"/>
    </source>
</evidence>
<evidence type="ECO:0008006" key="4">
    <source>
        <dbReference type="Google" id="ProtNLM"/>
    </source>
</evidence>
<dbReference type="PATRIC" id="fig|1355531.3.peg.301"/>
<evidence type="ECO:0000256" key="1">
    <source>
        <dbReference type="SAM" id="Coils"/>
    </source>
</evidence>
<dbReference type="EMBL" id="AUSS01000007">
    <property type="protein sequence ID" value="EPZ93402.1"/>
    <property type="molecule type" value="Genomic_DNA"/>
</dbReference>
<proteinExistence type="predicted"/>
<comment type="caution">
    <text evidence="2">The sequence shown here is derived from an EMBL/GenBank/DDBJ whole genome shotgun (WGS) entry which is preliminary data.</text>
</comment>
<organism evidence="2 3">
    <name type="scientific">Helicobacter pylori UM114</name>
    <dbReference type="NCBI Taxonomy" id="1355531"/>
    <lineage>
        <taxon>Bacteria</taxon>
        <taxon>Pseudomonadati</taxon>
        <taxon>Campylobacterota</taxon>
        <taxon>Epsilonproteobacteria</taxon>
        <taxon>Campylobacterales</taxon>
        <taxon>Helicobacteraceae</taxon>
        <taxon>Helicobacter</taxon>
    </lineage>
</organism>
<sequence length="639" mass="75181">MILETTDKQLQERQESLNKDYKKKLESIKEYSDRLENDLKTQFDAQLEKWEQNFKGYEQQLTGILEEKARLDLDKQRLNAKKQAFENHMKQREEEIKEENRNEIERLKKQKSDLHAQLDEMANETSALRQKNRELKEKIDWQKDYDREKLERDNRDLEQCKEDLLAANENLKNRIQELENEKNKLDPRDERIKELEKEKRELEGIRAQKENAEQKYNTLSVHNKLLEAELNMLNENLKKLKKNRYAGVEDFEKRQKNIKEQIVKTNPKVLGAPSNEVEELAFLERIEKGMQEFNVFYPKRLLYMFHTALKSAFLSPLSVLSGVSGTGKSELPKLYVHFGGLNFLSIAVQPTWDSPESLMGYFNAIENKFDATEFLRFFIQTTLSKDEKEYGLKEAMSIVLLDEMNLAHIELYFAEFLSKLEIKRSKETNISIKLGTSLTWELPLGDDLLFVGTMNEDESTKMLSDKVLDRAFCLNFERPKTLKSKQQKSLPSNDGYLKAETFNRWINKKGDQEAKLEGKYKKLTEEINERLDARSIGHGVWQSMSAYMHNHPLVLHVFDKDKALQFAYEECLVLKIFPKLRGVQTRNNQHLTKIQDLLKDFSVSSDFKQAMENDFNQFVFNSANYLNNSEYEKFSKSSL</sequence>
<dbReference type="Proteomes" id="UP000015605">
    <property type="component" value="Unassembled WGS sequence"/>
</dbReference>
<feature type="coiled-coil region" evidence="1">
    <location>
        <begin position="18"/>
        <end position="243"/>
    </location>
</feature>
<keyword evidence="1" id="KW-0175">Coiled coil</keyword>
<dbReference type="InterPro" id="IPR027417">
    <property type="entry name" value="P-loop_NTPase"/>
</dbReference>
<protein>
    <recommendedName>
        <fullName evidence="4">Restriction endonuclease</fullName>
    </recommendedName>
</protein>
<dbReference type="Gene3D" id="3.40.50.300">
    <property type="entry name" value="P-loop containing nucleotide triphosphate hydrolases"/>
    <property type="match status" value="1"/>
</dbReference>
<evidence type="ECO:0000313" key="2">
    <source>
        <dbReference type="EMBL" id="EPZ93402.1"/>
    </source>
</evidence>
<dbReference type="SUPFAM" id="SSF52540">
    <property type="entry name" value="P-loop containing nucleoside triphosphate hydrolases"/>
    <property type="match status" value="1"/>
</dbReference>
<reference evidence="2 3" key="1">
    <citation type="journal article" date="2013" name="Genome Announc.">
        <title>Multiple genome sequences of Helicobacter pylori strains of diverse disease and antibiotic resistance backgrounds from Malaysia.</title>
        <authorList>
            <person name="Rehvathy V."/>
            <person name="Tan M.H."/>
            <person name="Gunaletchumy S.P."/>
            <person name="Teh X."/>
            <person name="Wang S."/>
            <person name="Baybayan P."/>
            <person name="Singh S."/>
            <person name="Ashby M."/>
            <person name="Kaakoush N.O."/>
            <person name="Mitchell H.M."/>
            <person name="Croft L.J."/>
            <person name="Goh K.L."/>
            <person name="Loke M.F."/>
            <person name="Vadivelu J."/>
        </authorList>
    </citation>
    <scope>NUCLEOTIDE SEQUENCE [LARGE SCALE GENOMIC DNA]</scope>
    <source>
        <strain evidence="2 3">UM114</strain>
    </source>
</reference>
<name>T0GBJ7_HELPX</name>
<gene>
    <name evidence="2" type="ORF">N207_05835</name>
</gene>
<dbReference type="RefSeq" id="WP_021309675.1">
    <property type="nucleotide sequence ID" value="NZ_AUSS01000007.1"/>
</dbReference>